<evidence type="ECO:0000313" key="3">
    <source>
        <dbReference type="EMBL" id="OJT10240.1"/>
    </source>
</evidence>
<protein>
    <submittedName>
        <fullName evidence="3">Uncharacterized protein</fullName>
    </submittedName>
</protein>
<evidence type="ECO:0000256" key="1">
    <source>
        <dbReference type="SAM" id="MobiDB-lite"/>
    </source>
</evidence>
<sequence length="280" mass="29478">MTISPSAPTPTAASTSAPTSTSTPFTDMAFSHPSANDPSASSPLPTSSGFPVTTSMSSAAPSHLSDHIVTPALAGAVASVALTTAVAAALVRIWVRRRRPRARPAQDTAEPAWMPPACARGRQKLGCPEAGDDAVLVEGGASTRSLGSGSSREARDGSAATLDRTPSGLSRSPTRERVHVECKDCQAARRELPERAASIYEAPSADRPDGFPAHWQRSVPEEEDAPEPAPEMEDVQGERLLHLALSWVLGQRVLAFIAREDTRSVESGGSEPLPAYEPRE</sequence>
<gene>
    <name evidence="3" type="ORF">TRAPUB_13233</name>
</gene>
<evidence type="ECO:0000256" key="2">
    <source>
        <dbReference type="SAM" id="Phobius"/>
    </source>
</evidence>
<keyword evidence="2" id="KW-1133">Transmembrane helix</keyword>
<reference evidence="3 4" key="1">
    <citation type="submission" date="2016-10" db="EMBL/GenBank/DDBJ databases">
        <title>Genome sequence of the basidiomycete white-rot fungus Trametes pubescens.</title>
        <authorList>
            <person name="Makela M.R."/>
            <person name="Granchi Z."/>
            <person name="Peng M."/>
            <person name="De Vries R.P."/>
            <person name="Grigoriev I."/>
            <person name="Riley R."/>
            <person name="Hilden K."/>
        </authorList>
    </citation>
    <scope>NUCLEOTIDE SEQUENCE [LARGE SCALE GENOMIC DNA]</scope>
    <source>
        <strain evidence="3 4">FBCC735</strain>
    </source>
</reference>
<keyword evidence="2" id="KW-0812">Transmembrane</keyword>
<keyword evidence="4" id="KW-1185">Reference proteome</keyword>
<dbReference type="AlphaFoldDB" id="A0A1M2VRR1"/>
<comment type="caution">
    <text evidence="3">The sequence shown here is derived from an EMBL/GenBank/DDBJ whole genome shotgun (WGS) entry which is preliminary data.</text>
</comment>
<dbReference type="Proteomes" id="UP000184267">
    <property type="component" value="Unassembled WGS sequence"/>
</dbReference>
<name>A0A1M2VRR1_TRAPU</name>
<keyword evidence="2" id="KW-0472">Membrane</keyword>
<feature type="region of interest" description="Disordered" evidence="1">
    <location>
        <begin position="201"/>
        <end position="233"/>
    </location>
</feature>
<feature type="compositionally biased region" description="Polar residues" evidence="1">
    <location>
        <begin position="33"/>
        <end position="59"/>
    </location>
</feature>
<dbReference type="EMBL" id="MNAD01000801">
    <property type="protein sequence ID" value="OJT10240.1"/>
    <property type="molecule type" value="Genomic_DNA"/>
</dbReference>
<evidence type="ECO:0000313" key="4">
    <source>
        <dbReference type="Proteomes" id="UP000184267"/>
    </source>
</evidence>
<dbReference type="OMA" id="YEAPSAD"/>
<feature type="region of interest" description="Disordered" evidence="1">
    <location>
        <begin position="260"/>
        <end position="280"/>
    </location>
</feature>
<dbReference type="OrthoDB" id="2758777at2759"/>
<feature type="region of interest" description="Disordered" evidence="1">
    <location>
        <begin position="1"/>
        <end position="59"/>
    </location>
</feature>
<feature type="transmembrane region" description="Helical" evidence="2">
    <location>
        <begin position="72"/>
        <end position="95"/>
    </location>
</feature>
<feature type="compositionally biased region" description="Low complexity" evidence="1">
    <location>
        <begin position="1"/>
        <end position="24"/>
    </location>
</feature>
<proteinExistence type="predicted"/>
<feature type="compositionally biased region" description="Polar residues" evidence="1">
    <location>
        <begin position="142"/>
        <end position="151"/>
    </location>
</feature>
<feature type="region of interest" description="Disordered" evidence="1">
    <location>
        <begin position="141"/>
        <end position="180"/>
    </location>
</feature>
<feature type="compositionally biased region" description="Acidic residues" evidence="1">
    <location>
        <begin position="221"/>
        <end position="233"/>
    </location>
</feature>
<organism evidence="3 4">
    <name type="scientific">Trametes pubescens</name>
    <name type="common">White-rot fungus</name>
    <dbReference type="NCBI Taxonomy" id="154538"/>
    <lineage>
        <taxon>Eukaryota</taxon>
        <taxon>Fungi</taxon>
        <taxon>Dikarya</taxon>
        <taxon>Basidiomycota</taxon>
        <taxon>Agaricomycotina</taxon>
        <taxon>Agaricomycetes</taxon>
        <taxon>Polyporales</taxon>
        <taxon>Polyporaceae</taxon>
        <taxon>Trametes</taxon>
    </lineage>
</organism>
<accession>A0A1M2VRR1</accession>